<reference evidence="5 6" key="1">
    <citation type="journal article" date="2015" name="Microbes Environ.">
        <title>Distribution and evolution of nitrogen fixation genes in the phylum bacteroidetes.</title>
        <authorList>
            <person name="Inoue J."/>
            <person name="Oshima K."/>
            <person name="Suda W."/>
            <person name="Sakamoto M."/>
            <person name="Iino T."/>
            <person name="Noda S."/>
            <person name="Hongoh Y."/>
            <person name="Hattori M."/>
            <person name="Ohkuma M."/>
        </authorList>
    </citation>
    <scope>NUCLEOTIDE SEQUENCE [LARGE SCALE GENOMIC DNA]</scope>
    <source>
        <strain evidence="5 6">JCM 15093</strain>
    </source>
</reference>
<feature type="domain" description="FecR protein" evidence="3">
    <location>
        <begin position="181"/>
        <end position="273"/>
    </location>
</feature>
<dbReference type="Gene3D" id="2.60.120.1440">
    <property type="match status" value="1"/>
</dbReference>
<dbReference type="Gene3D" id="3.55.50.30">
    <property type="match status" value="1"/>
</dbReference>
<keyword evidence="1" id="KW-0175">Coiled coil</keyword>
<keyword evidence="6" id="KW-1185">Reference proteome</keyword>
<dbReference type="EMBL" id="BAJS01000018">
    <property type="protein sequence ID" value="GAK37322.1"/>
    <property type="molecule type" value="Genomic_DNA"/>
</dbReference>
<gene>
    <name evidence="5" type="ORF">JCM15093_2566</name>
</gene>
<evidence type="ECO:0000256" key="1">
    <source>
        <dbReference type="SAM" id="Coils"/>
    </source>
</evidence>
<dbReference type="InterPro" id="IPR012373">
    <property type="entry name" value="Ferrdict_sens_TM"/>
</dbReference>
<dbReference type="Pfam" id="PF16344">
    <property type="entry name" value="FecR_C"/>
    <property type="match status" value="1"/>
</dbReference>
<dbReference type="AlphaFoldDB" id="A0A069D4H4"/>
<evidence type="ECO:0000313" key="6">
    <source>
        <dbReference type="Proteomes" id="UP000027601"/>
    </source>
</evidence>
<dbReference type="eggNOG" id="COG3712">
    <property type="taxonomic scope" value="Bacteria"/>
</dbReference>
<dbReference type="InterPro" id="IPR032508">
    <property type="entry name" value="FecR_C"/>
</dbReference>
<evidence type="ECO:0000259" key="4">
    <source>
        <dbReference type="Pfam" id="PF16344"/>
    </source>
</evidence>
<feature type="transmembrane region" description="Helical" evidence="2">
    <location>
        <begin position="92"/>
        <end position="112"/>
    </location>
</feature>
<dbReference type="OrthoDB" id="1123467at2"/>
<dbReference type="GO" id="GO:0016989">
    <property type="term" value="F:sigma factor antagonist activity"/>
    <property type="evidence" value="ECO:0007669"/>
    <property type="project" value="TreeGrafter"/>
</dbReference>
<evidence type="ECO:0000259" key="3">
    <source>
        <dbReference type="Pfam" id="PF04773"/>
    </source>
</evidence>
<evidence type="ECO:0000256" key="2">
    <source>
        <dbReference type="SAM" id="Phobius"/>
    </source>
</evidence>
<keyword evidence="2" id="KW-1133">Transmembrane helix</keyword>
<dbReference type="Proteomes" id="UP000027601">
    <property type="component" value="Unassembled WGS sequence"/>
</dbReference>
<dbReference type="InterPro" id="IPR006860">
    <property type="entry name" value="FecR"/>
</dbReference>
<keyword evidence="2" id="KW-0472">Membrane</keyword>
<accession>A0A069D4H4</accession>
<dbReference type="RefSeq" id="WP_024997028.1">
    <property type="nucleotide sequence ID" value="NZ_ATZI01000016.1"/>
</dbReference>
<dbReference type="Pfam" id="PF04773">
    <property type="entry name" value="FecR"/>
    <property type="match status" value="1"/>
</dbReference>
<sequence>MQISKEKYSSYKAVDFAKDIHFIGWRLSPDESNNKFWTDFQNEYPACKPEINQAIRILQSTKLNQCSLSLEEKKEELTKLKVRIRNNKRKVILLRTSYVAAAACLIGALFVLQNLFIKDNQINDTIARGSKVIQLITDEKVSILPRNARITYRTDGSILISENNTKSQSIKSGRKRNRLIVPRGQRSYLSMPDGSKIWVNSGTEVEFPALMDHNKREVNVSGEIYLEVSKDPKRPFTVKGDNFSVEVLGTKFNISSYPSDIVKRVVLLEGKVKVQSSNNQSLILDPNQMAAITKNNLTVHEVDAYNYISWKDGVLTLNSQPLSDVVHYLERYYGVEIESCAKADRMKCNGKLILTDSIEDVLNSIAMTMPVKIVKKDNKIKICSTD</sequence>
<organism evidence="5 6">
    <name type="scientific">Bacteroides graminisolvens DSM 19988 = JCM 15093</name>
    <dbReference type="NCBI Taxonomy" id="1121097"/>
    <lineage>
        <taxon>Bacteria</taxon>
        <taxon>Pseudomonadati</taxon>
        <taxon>Bacteroidota</taxon>
        <taxon>Bacteroidia</taxon>
        <taxon>Bacteroidales</taxon>
        <taxon>Bacteroidaceae</taxon>
        <taxon>Bacteroides</taxon>
    </lineage>
</organism>
<comment type="caution">
    <text evidence="5">The sequence shown here is derived from an EMBL/GenBank/DDBJ whole genome shotgun (WGS) entry which is preliminary data.</text>
</comment>
<dbReference type="STRING" id="1121097.GCA_000428125_02734"/>
<evidence type="ECO:0000313" key="5">
    <source>
        <dbReference type="EMBL" id="GAK37322.1"/>
    </source>
</evidence>
<feature type="domain" description="Protein FecR C-terminal" evidence="4">
    <location>
        <begin position="315"/>
        <end position="382"/>
    </location>
</feature>
<feature type="coiled-coil region" evidence="1">
    <location>
        <begin position="63"/>
        <end position="90"/>
    </location>
</feature>
<dbReference type="PANTHER" id="PTHR30273:SF2">
    <property type="entry name" value="PROTEIN FECR"/>
    <property type="match status" value="1"/>
</dbReference>
<keyword evidence="2" id="KW-0812">Transmembrane</keyword>
<proteinExistence type="predicted"/>
<name>A0A069D4H4_9BACE</name>
<dbReference type="PANTHER" id="PTHR30273">
    <property type="entry name" value="PERIPLASMIC SIGNAL SENSOR AND SIGMA FACTOR ACTIVATOR FECR-RELATED"/>
    <property type="match status" value="1"/>
</dbReference>
<protein>
    <submittedName>
        <fullName evidence="5">Putative anti-sigma factor</fullName>
    </submittedName>
</protein>